<dbReference type="GO" id="GO:0006874">
    <property type="term" value="P:intracellular calcium ion homeostasis"/>
    <property type="evidence" value="ECO:0007669"/>
    <property type="project" value="TreeGrafter"/>
</dbReference>
<dbReference type="GO" id="GO:0005886">
    <property type="term" value="C:plasma membrane"/>
    <property type="evidence" value="ECO:0007669"/>
    <property type="project" value="TreeGrafter"/>
</dbReference>
<keyword evidence="2 5" id="KW-0812">Transmembrane</keyword>
<dbReference type="InterPro" id="IPR004481">
    <property type="entry name" value="K/Na/Ca-exchanger"/>
</dbReference>
<organism evidence="7 8">
    <name type="scientific">Phytoactinopolyspora halotolerans</name>
    <dbReference type="NCBI Taxonomy" id="1981512"/>
    <lineage>
        <taxon>Bacteria</taxon>
        <taxon>Bacillati</taxon>
        <taxon>Actinomycetota</taxon>
        <taxon>Actinomycetes</taxon>
        <taxon>Jiangellales</taxon>
        <taxon>Jiangellaceae</taxon>
        <taxon>Phytoactinopolyspora</taxon>
    </lineage>
</organism>
<feature type="transmembrane region" description="Helical" evidence="5">
    <location>
        <begin position="250"/>
        <end position="272"/>
    </location>
</feature>
<feature type="transmembrane region" description="Helical" evidence="5">
    <location>
        <begin position="139"/>
        <end position="157"/>
    </location>
</feature>
<dbReference type="EMBL" id="JAAGOA010000010">
    <property type="protein sequence ID" value="NEE01577.1"/>
    <property type="molecule type" value="Genomic_DNA"/>
</dbReference>
<dbReference type="InterPro" id="IPR044880">
    <property type="entry name" value="NCX_ion-bd_dom_sf"/>
</dbReference>
<evidence type="ECO:0000256" key="3">
    <source>
        <dbReference type="ARBA" id="ARBA00022989"/>
    </source>
</evidence>
<dbReference type="AlphaFoldDB" id="A0A6L9S931"/>
<protein>
    <submittedName>
        <fullName evidence="7">Sodium:calcium antiporter</fullName>
    </submittedName>
</protein>
<evidence type="ECO:0000313" key="7">
    <source>
        <dbReference type="EMBL" id="NEE01577.1"/>
    </source>
</evidence>
<evidence type="ECO:0000259" key="6">
    <source>
        <dbReference type="Pfam" id="PF01699"/>
    </source>
</evidence>
<keyword evidence="8" id="KW-1185">Reference proteome</keyword>
<feature type="transmembrane region" description="Helical" evidence="5">
    <location>
        <begin position="322"/>
        <end position="338"/>
    </location>
</feature>
<evidence type="ECO:0000256" key="1">
    <source>
        <dbReference type="ARBA" id="ARBA00004141"/>
    </source>
</evidence>
<feature type="transmembrane region" description="Helical" evidence="5">
    <location>
        <begin position="6"/>
        <end position="24"/>
    </location>
</feature>
<dbReference type="Pfam" id="PF01699">
    <property type="entry name" value="Na_Ca_ex"/>
    <property type="match status" value="2"/>
</dbReference>
<keyword evidence="4 5" id="KW-0472">Membrane</keyword>
<evidence type="ECO:0000256" key="5">
    <source>
        <dbReference type="SAM" id="Phobius"/>
    </source>
</evidence>
<feature type="domain" description="Sodium/calcium exchanger membrane region" evidence="6">
    <location>
        <begin position="10"/>
        <end position="131"/>
    </location>
</feature>
<dbReference type="PANTHER" id="PTHR10846">
    <property type="entry name" value="SODIUM/POTASSIUM/CALCIUM EXCHANGER"/>
    <property type="match status" value="1"/>
</dbReference>
<evidence type="ECO:0000256" key="2">
    <source>
        <dbReference type="ARBA" id="ARBA00022692"/>
    </source>
</evidence>
<keyword evidence="3 5" id="KW-1133">Transmembrane helix</keyword>
<dbReference type="InterPro" id="IPR004837">
    <property type="entry name" value="NaCa_Exmemb"/>
</dbReference>
<feature type="domain" description="Sodium/calcium exchanger membrane region" evidence="6">
    <location>
        <begin position="192"/>
        <end position="333"/>
    </location>
</feature>
<dbReference type="Proteomes" id="UP000475214">
    <property type="component" value="Unassembled WGS sequence"/>
</dbReference>
<sequence length="339" mass="34275">MGWLMPMPVAVAVLAVAALAVIVFGRRLATVVDRLADRTGIGEALAGAVLLAAATSLAGLVASVTAASGGDAQLAVSNSIGGVGAQTAFLVVADLLHRGANLEHAAASITNVFSALLMTVMLGIVVIGMATSTTSVWDVHPASLFLPLVYGYGLWLSRRVSQEPMWRATRTPQTRVETPDSTAARGSLTTMWLSFALFAVLVSAAGFAVARAGVSLAEASGLSSTFIGAFITSIVTSMPELVTTVAAVRAGALSLAVGGIVGGNAFDLLFVAASDVAYRDGGIYAAMGASDMFLVGWTILLVGTAAAGLVRREPTGIGFEGYSILAIYAAGVAVLGVLG</sequence>
<dbReference type="GO" id="GO:0008273">
    <property type="term" value="F:calcium, potassium:sodium antiporter activity"/>
    <property type="evidence" value="ECO:0007669"/>
    <property type="project" value="TreeGrafter"/>
</dbReference>
<evidence type="ECO:0000313" key="8">
    <source>
        <dbReference type="Proteomes" id="UP000475214"/>
    </source>
</evidence>
<feature type="transmembrane region" description="Helical" evidence="5">
    <location>
        <begin position="72"/>
        <end position="93"/>
    </location>
</feature>
<dbReference type="GO" id="GO:0005262">
    <property type="term" value="F:calcium channel activity"/>
    <property type="evidence" value="ECO:0007669"/>
    <property type="project" value="TreeGrafter"/>
</dbReference>
<gene>
    <name evidence="7" type="ORF">G1H10_15500</name>
</gene>
<feature type="transmembrane region" description="Helical" evidence="5">
    <location>
        <begin position="292"/>
        <end position="310"/>
    </location>
</feature>
<name>A0A6L9S931_9ACTN</name>
<feature type="transmembrane region" description="Helical" evidence="5">
    <location>
        <begin position="105"/>
        <end position="127"/>
    </location>
</feature>
<reference evidence="7 8" key="1">
    <citation type="submission" date="2020-02" db="EMBL/GenBank/DDBJ databases">
        <authorList>
            <person name="Li X.-J."/>
            <person name="Han X.-M."/>
        </authorList>
    </citation>
    <scope>NUCLEOTIDE SEQUENCE [LARGE SCALE GENOMIC DNA]</scope>
    <source>
        <strain evidence="7 8">CCTCC AB 2017055</strain>
    </source>
</reference>
<evidence type="ECO:0000256" key="4">
    <source>
        <dbReference type="ARBA" id="ARBA00023136"/>
    </source>
</evidence>
<dbReference type="Gene3D" id="1.20.1420.30">
    <property type="entry name" value="NCX, central ion-binding region"/>
    <property type="match status" value="2"/>
</dbReference>
<feature type="transmembrane region" description="Helical" evidence="5">
    <location>
        <begin position="45"/>
        <end position="66"/>
    </location>
</feature>
<feature type="transmembrane region" description="Helical" evidence="5">
    <location>
        <begin position="192"/>
        <end position="213"/>
    </location>
</feature>
<comment type="caution">
    <text evidence="7">The sequence shown here is derived from an EMBL/GenBank/DDBJ whole genome shotgun (WGS) entry which is preliminary data.</text>
</comment>
<dbReference type="PANTHER" id="PTHR10846:SF8">
    <property type="entry name" value="INNER MEMBRANE PROTEIN YRBG"/>
    <property type="match status" value="1"/>
</dbReference>
<comment type="subcellular location">
    <subcellularLocation>
        <location evidence="1">Membrane</location>
        <topology evidence="1">Multi-pass membrane protein</topology>
    </subcellularLocation>
</comment>
<feature type="transmembrane region" description="Helical" evidence="5">
    <location>
        <begin position="219"/>
        <end position="238"/>
    </location>
</feature>
<proteinExistence type="predicted"/>
<accession>A0A6L9S931</accession>